<evidence type="ECO:0000313" key="1">
    <source>
        <dbReference type="EMBL" id="MBB1085226.1"/>
    </source>
</evidence>
<comment type="caution">
    <text evidence="1">The sequence shown here is derived from an EMBL/GenBank/DDBJ whole genome shotgun (WGS) entry which is preliminary data.</text>
</comment>
<gene>
    <name evidence="1" type="ORF">H5R63_00120</name>
</gene>
<dbReference type="AlphaFoldDB" id="A0A7W3TXQ9"/>
<dbReference type="Proteomes" id="UP000518255">
    <property type="component" value="Unassembled WGS sequence"/>
</dbReference>
<protein>
    <submittedName>
        <fullName evidence="1">Uncharacterized protein</fullName>
    </submittedName>
</protein>
<organism evidence="1 2">
    <name type="scientific">Limosilactobacillus fastidiosus</name>
    <dbReference type="NCBI Taxonomy" id="2759855"/>
    <lineage>
        <taxon>Bacteria</taxon>
        <taxon>Bacillati</taxon>
        <taxon>Bacillota</taxon>
        <taxon>Bacilli</taxon>
        <taxon>Lactobacillales</taxon>
        <taxon>Lactobacillaceae</taxon>
        <taxon>Limosilactobacillus</taxon>
    </lineage>
</organism>
<proteinExistence type="predicted"/>
<sequence length="297" mass="34431">MNSEQMKQFEKAKQLSIENKWRDAAAIFLDLRDQVDDEKIIMGATKALYNSNQFKLAYQVAVQSPQVFANDLDFLVQVCLKAQHFISTRALILRYPEEVVNKLLPLVQETESKYRQEFKATVQNQLRAFYHLGDYPLVEQQKRLLAADQLPLADFIVGAKFLLRDPFTQQLVKADILNILQQIKCQEKIAMLCIDEKEHQVIPAKLPTAYQNSLIIECQKILKAQLEQTDPQILRALLIQLDLQSILLNPLIDEVITDPSEWVKVMLKRATTGEYSSENKHIIHWQKKLNKFIDKLQ</sequence>
<evidence type="ECO:0000313" key="2">
    <source>
        <dbReference type="Proteomes" id="UP000518255"/>
    </source>
</evidence>
<name>A0A7W3TXQ9_9LACO</name>
<dbReference type="RefSeq" id="WP_182579931.1">
    <property type="nucleotide sequence ID" value="NZ_JACIUY010000011.1"/>
</dbReference>
<dbReference type="EMBL" id="JACIUY010000011">
    <property type="protein sequence ID" value="MBB1085226.1"/>
    <property type="molecule type" value="Genomic_DNA"/>
</dbReference>
<accession>A0A7W3TXQ9</accession>
<reference evidence="1 2" key="1">
    <citation type="submission" date="2020-07" db="EMBL/GenBank/DDBJ databases">
        <title>Description of Limosilactobacillus balticus sp. nov., Limosilactobacillus agrestis sp. nov., Limosilactobacillus albertensis sp. nov., Limosilactobacillus rudii sp. nov., Limosilactobacillus fastidiosus sp. nov., five novel Limosilactobacillus species isolated from the vertebrate gastrointestinal tract, and proposal of 6 subspecies of Limosilactobacillus reuteri adapted to the gastrointestinal tract of specific vertebrate hosts.</title>
        <authorList>
            <person name="Li F."/>
            <person name="Cheng C."/>
            <person name="Zheng J."/>
            <person name="Quevedo R.M."/>
            <person name="Li J."/>
            <person name="Roos S."/>
            <person name="Gaenzle M.G."/>
            <person name="Walter J."/>
        </authorList>
    </citation>
    <scope>NUCLEOTIDE SEQUENCE [LARGE SCALE GENOMIC DNA]</scope>
    <source>
        <strain evidence="1 2">WF-MA3-C</strain>
    </source>
</reference>